<dbReference type="AlphaFoldDB" id="A0A7X4KM17"/>
<accession>A0A7X4KM17</accession>
<keyword evidence="2" id="KW-1185">Reference proteome</keyword>
<proteinExistence type="predicted"/>
<sequence>MKNKMSDAERSALLNFLDYFMDEFILNGKSTPDVLPSTGYWAVEKLAPSRAHRGLIMALSDAVEMSLSLSEAKKSAINAKLVQLGGPTLGTLALQYSRRLAAIMKKARLENIEDYYFLKAALDGGHLRDSSVESKAQDILEGFEFGGEIAG</sequence>
<evidence type="ECO:0000313" key="2">
    <source>
        <dbReference type="Proteomes" id="UP000450676"/>
    </source>
</evidence>
<organism evidence="1 2">
    <name type="scientific">Pseudoduganella aquatica</name>
    <dbReference type="NCBI Taxonomy" id="2660641"/>
    <lineage>
        <taxon>Bacteria</taxon>
        <taxon>Pseudomonadati</taxon>
        <taxon>Pseudomonadota</taxon>
        <taxon>Betaproteobacteria</taxon>
        <taxon>Burkholderiales</taxon>
        <taxon>Oxalobacteraceae</taxon>
        <taxon>Telluria group</taxon>
        <taxon>Pseudoduganella</taxon>
    </lineage>
</organism>
<evidence type="ECO:0000313" key="1">
    <source>
        <dbReference type="EMBL" id="MYN07722.1"/>
    </source>
</evidence>
<gene>
    <name evidence="1" type="ORF">GTP77_10250</name>
</gene>
<dbReference type="RefSeq" id="WP_161072072.1">
    <property type="nucleotide sequence ID" value="NZ_WWCU01000009.1"/>
</dbReference>
<reference evidence="1 2" key="1">
    <citation type="submission" date="2019-12" db="EMBL/GenBank/DDBJ databases">
        <title>Novel species isolated from a subtropical stream in China.</title>
        <authorList>
            <person name="Lu H."/>
        </authorList>
    </citation>
    <scope>NUCLEOTIDE SEQUENCE [LARGE SCALE GENOMIC DNA]</scope>
    <source>
        <strain evidence="1 2">FT127W</strain>
    </source>
</reference>
<comment type="caution">
    <text evidence="1">The sequence shown here is derived from an EMBL/GenBank/DDBJ whole genome shotgun (WGS) entry which is preliminary data.</text>
</comment>
<name>A0A7X4KM17_9BURK</name>
<dbReference type="Proteomes" id="UP000450676">
    <property type="component" value="Unassembled WGS sequence"/>
</dbReference>
<dbReference type="EMBL" id="WWCU01000009">
    <property type="protein sequence ID" value="MYN07722.1"/>
    <property type="molecule type" value="Genomic_DNA"/>
</dbReference>
<protein>
    <submittedName>
        <fullName evidence="1">Uncharacterized protein</fullName>
    </submittedName>
</protein>